<dbReference type="InterPro" id="IPR009244">
    <property type="entry name" value="Mediatior_Med7"/>
</dbReference>
<comment type="caution">
    <text evidence="12">The sequence shown here is derived from an EMBL/GenBank/DDBJ whole genome shotgun (WGS) entry which is preliminary data.</text>
</comment>
<keyword evidence="6 10" id="KW-0010">Activator</keyword>
<dbReference type="InterPro" id="IPR037212">
    <property type="entry name" value="Med7/Med21-like"/>
</dbReference>
<feature type="region of interest" description="Disordered" evidence="11">
    <location>
        <begin position="1"/>
        <end position="22"/>
    </location>
</feature>
<keyword evidence="7 10" id="KW-0804">Transcription</keyword>
<evidence type="ECO:0000256" key="11">
    <source>
        <dbReference type="SAM" id="MobiDB-lite"/>
    </source>
</evidence>
<comment type="subcellular location">
    <subcellularLocation>
        <location evidence="1 10">Nucleus</location>
    </subcellularLocation>
</comment>
<feature type="compositionally biased region" description="Basic and acidic residues" evidence="11">
    <location>
        <begin position="203"/>
        <end position="228"/>
    </location>
</feature>
<sequence length="247" mass="27421">MAEQGQAPAMAAPFPNPPPPYYKHFTKENLARLSEIHKSQPTAGGETGGALDKSRLPEELRCLVPPEPPADGKYKSFGVQHDLKQPDISLAAAGITQIYPSSPSSTDPTPKLIALSRAILLNFLELVGIISNNPEEAAEKIEDLQTLFYNAHDLINQYRPHQARESLILMMEEQLERSRHEINAVKEGREKLGDMLKSIKEVGQAQEKELEARAGTTDGDRIESDMETKKRRQAQKAMWDALDSELG</sequence>
<evidence type="ECO:0000256" key="9">
    <source>
        <dbReference type="ARBA" id="ARBA00025687"/>
    </source>
</evidence>
<proteinExistence type="inferred from homology"/>
<evidence type="ECO:0000256" key="4">
    <source>
        <dbReference type="ARBA" id="ARBA00020631"/>
    </source>
</evidence>
<dbReference type="EMBL" id="PTQR01000081">
    <property type="protein sequence ID" value="TKX21329.1"/>
    <property type="molecule type" value="Genomic_DNA"/>
</dbReference>
<dbReference type="SUPFAM" id="SSF140718">
    <property type="entry name" value="Mediator hinge subcomplex-like"/>
    <property type="match status" value="1"/>
</dbReference>
<dbReference type="PANTHER" id="PTHR21428:SF11">
    <property type="entry name" value="MEDIATOR OF RNA POLYMERASE II TRANSCRIPTION SUBUNIT 7"/>
    <property type="match status" value="1"/>
</dbReference>
<comment type="function">
    <text evidence="9">Component of the Mediator complex, a coactivator involved in the regulated transcription of nearly all RNA polymerase II-dependent genes. Mediator functions as a bridge to convey information from gene-specific regulatory proteins to the basal RNA polymerase II transcription machinery. Mediator is recruited to promoters by direct interactions with regulatory proteins and serves as a scaffold for the assembly of a functional preinitiation complex with RNA polymerase II and the general transcription factors.</text>
</comment>
<evidence type="ECO:0000313" key="13">
    <source>
        <dbReference type="Proteomes" id="UP000308133"/>
    </source>
</evidence>
<accession>A0A4U7ATG4</accession>
<evidence type="ECO:0000256" key="6">
    <source>
        <dbReference type="ARBA" id="ARBA00023159"/>
    </source>
</evidence>
<evidence type="ECO:0000256" key="3">
    <source>
        <dbReference type="ARBA" id="ARBA00011837"/>
    </source>
</evidence>
<dbReference type="AlphaFoldDB" id="A0A4U7ATG4"/>
<name>A0A4U7ATG4_9PEZI</name>
<comment type="similarity">
    <text evidence="2 10">Belongs to the Mediator complex subunit 7 family.</text>
</comment>
<evidence type="ECO:0000256" key="2">
    <source>
        <dbReference type="ARBA" id="ARBA00009994"/>
    </source>
</evidence>
<keyword evidence="5 10" id="KW-0805">Transcription regulation</keyword>
<evidence type="ECO:0000256" key="5">
    <source>
        <dbReference type="ARBA" id="ARBA00023015"/>
    </source>
</evidence>
<reference evidence="12 13" key="1">
    <citation type="submission" date="2018-02" db="EMBL/GenBank/DDBJ databases">
        <title>Draft genome sequences of Elsinoe sp., causing black scab on jojoba.</title>
        <authorList>
            <person name="Stodart B."/>
            <person name="Jeffress S."/>
            <person name="Ash G."/>
            <person name="Arun Chinnappa K."/>
        </authorList>
    </citation>
    <scope>NUCLEOTIDE SEQUENCE [LARGE SCALE GENOMIC DNA]</scope>
    <source>
        <strain evidence="12 13">Hillstone_2</strain>
    </source>
</reference>
<feature type="region of interest" description="Disordered" evidence="11">
    <location>
        <begin position="35"/>
        <end position="56"/>
    </location>
</feature>
<protein>
    <recommendedName>
        <fullName evidence="4 10">Mediator of RNA polymerase II transcription subunit 7</fullName>
    </recommendedName>
</protein>
<dbReference type="GO" id="GO:0003712">
    <property type="term" value="F:transcription coregulator activity"/>
    <property type="evidence" value="ECO:0007669"/>
    <property type="project" value="InterPro"/>
</dbReference>
<dbReference type="GO" id="GO:0006357">
    <property type="term" value="P:regulation of transcription by RNA polymerase II"/>
    <property type="evidence" value="ECO:0007669"/>
    <property type="project" value="InterPro"/>
</dbReference>
<comment type="subunit">
    <text evidence="3 10">Component of the Mediator complex.</text>
</comment>
<dbReference type="InterPro" id="IPR044888">
    <property type="entry name" value="Mediatior_Med7_sf"/>
</dbReference>
<evidence type="ECO:0000256" key="7">
    <source>
        <dbReference type="ARBA" id="ARBA00023163"/>
    </source>
</evidence>
<evidence type="ECO:0000256" key="8">
    <source>
        <dbReference type="ARBA" id="ARBA00023242"/>
    </source>
</evidence>
<organism evidence="12 13">
    <name type="scientific">Elsinoe australis</name>
    <dbReference type="NCBI Taxonomy" id="40998"/>
    <lineage>
        <taxon>Eukaryota</taxon>
        <taxon>Fungi</taxon>
        <taxon>Dikarya</taxon>
        <taxon>Ascomycota</taxon>
        <taxon>Pezizomycotina</taxon>
        <taxon>Dothideomycetes</taxon>
        <taxon>Dothideomycetidae</taxon>
        <taxon>Myriangiales</taxon>
        <taxon>Elsinoaceae</taxon>
        <taxon>Elsinoe</taxon>
    </lineage>
</organism>
<dbReference type="Proteomes" id="UP000308133">
    <property type="component" value="Unassembled WGS sequence"/>
</dbReference>
<gene>
    <name evidence="12" type="ORF">C1H76_6403</name>
</gene>
<dbReference type="Pfam" id="PF05983">
    <property type="entry name" value="Med7"/>
    <property type="match status" value="1"/>
</dbReference>
<evidence type="ECO:0000313" key="12">
    <source>
        <dbReference type="EMBL" id="TKX21329.1"/>
    </source>
</evidence>
<dbReference type="Gene3D" id="6.10.140.200">
    <property type="match status" value="1"/>
</dbReference>
<dbReference type="PANTHER" id="PTHR21428">
    <property type="entry name" value="MEDIATOR OF RNA POLYMERASE II TRANSCRIPTION SUBUNIT 7"/>
    <property type="match status" value="1"/>
</dbReference>
<dbReference type="GO" id="GO:0070847">
    <property type="term" value="C:core mediator complex"/>
    <property type="evidence" value="ECO:0007669"/>
    <property type="project" value="TreeGrafter"/>
</dbReference>
<evidence type="ECO:0000256" key="10">
    <source>
        <dbReference type="RuleBase" id="RU364060"/>
    </source>
</evidence>
<evidence type="ECO:0000256" key="1">
    <source>
        <dbReference type="ARBA" id="ARBA00004123"/>
    </source>
</evidence>
<dbReference type="GO" id="GO:0016592">
    <property type="term" value="C:mediator complex"/>
    <property type="evidence" value="ECO:0007669"/>
    <property type="project" value="InterPro"/>
</dbReference>
<keyword evidence="8 10" id="KW-0539">Nucleus</keyword>
<dbReference type="Gene3D" id="6.10.140.1520">
    <property type="match status" value="1"/>
</dbReference>
<feature type="region of interest" description="Disordered" evidence="11">
    <location>
        <begin position="203"/>
        <end position="247"/>
    </location>
</feature>